<dbReference type="InterPro" id="IPR041190">
    <property type="entry name" value="Midasin_AAA_lid_5"/>
</dbReference>
<dbReference type="Gene3D" id="3.40.50.410">
    <property type="entry name" value="von Willebrand factor, type A domain"/>
    <property type="match status" value="1"/>
</dbReference>
<dbReference type="PANTHER" id="PTHR48103">
    <property type="entry name" value="MIDASIN-RELATED"/>
    <property type="match status" value="1"/>
</dbReference>
<evidence type="ECO:0000256" key="3">
    <source>
        <dbReference type="ARBA" id="ARBA00007188"/>
    </source>
</evidence>
<feature type="compositionally biased region" description="Acidic residues" evidence="11">
    <location>
        <begin position="4730"/>
        <end position="4769"/>
    </location>
</feature>
<gene>
    <name evidence="13" type="primary">MDN1</name>
    <name evidence="13" type="ORF">BGW38_004188</name>
</gene>
<dbReference type="FunFam" id="3.40.50.300:FF:000582">
    <property type="entry name" value="Midasin"/>
    <property type="match status" value="1"/>
</dbReference>
<keyword evidence="14" id="KW-1185">Reference proteome</keyword>
<dbReference type="FunFam" id="3.40.50.300:FF:000142">
    <property type="entry name" value="Midasin"/>
    <property type="match status" value="1"/>
</dbReference>
<evidence type="ECO:0000256" key="8">
    <source>
        <dbReference type="ARBA" id="ARBA00023186"/>
    </source>
</evidence>
<organism evidence="13 14">
    <name type="scientific">Lunasporangiospora selenospora</name>
    <dbReference type="NCBI Taxonomy" id="979761"/>
    <lineage>
        <taxon>Eukaryota</taxon>
        <taxon>Fungi</taxon>
        <taxon>Fungi incertae sedis</taxon>
        <taxon>Mucoromycota</taxon>
        <taxon>Mortierellomycotina</taxon>
        <taxon>Mortierellomycetes</taxon>
        <taxon>Mortierellales</taxon>
        <taxon>Mortierellaceae</taxon>
        <taxon>Lunasporangiospora</taxon>
    </lineage>
</organism>
<proteinExistence type="inferred from homology"/>
<feature type="domain" description="VWFA" evidence="12">
    <location>
        <begin position="5255"/>
        <end position="5455"/>
    </location>
</feature>
<dbReference type="FunFam" id="3.40.50.300:FF:000712">
    <property type="entry name" value="Midasin"/>
    <property type="match status" value="1"/>
</dbReference>
<dbReference type="OrthoDB" id="5186at2759"/>
<evidence type="ECO:0000256" key="2">
    <source>
        <dbReference type="ARBA" id="ARBA00004642"/>
    </source>
</evidence>
<feature type="compositionally biased region" description="Acidic residues" evidence="11">
    <location>
        <begin position="4825"/>
        <end position="4844"/>
    </location>
</feature>
<dbReference type="InterPro" id="IPR027417">
    <property type="entry name" value="P-loop_NTPase"/>
</dbReference>
<feature type="compositionally biased region" description="Acidic residues" evidence="11">
    <location>
        <begin position="4779"/>
        <end position="4791"/>
    </location>
</feature>
<dbReference type="Pfam" id="PF21108">
    <property type="entry name" value="MDN1_4th"/>
    <property type="match status" value="1"/>
</dbReference>
<comment type="similarity">
    <text evidence="3 10">Belongs to the midasin family.</text>
</comment>
<dbReference type="GO" id="GO:0030687">
    <property type="term" value="C:preribosome, large subunit precursor"/>
    <property type="evidence" value="ECO:0007669"/>
    <property type="project" value="TreeGrafter"/>
</dbReference>
<evidence type="ECO:0000256" key="9">
    <source>
        <dbReference type="ARBA" id="ARBA00023242"/>
    </source>
</evidence>
<feature type="compositionally biased region" description="Acidic residues" evidence="11">
    <location>
        <begin position="5059"/>
        <end position="5092"/>
    </location>
</feature>
<feature type="compositionally biased region" description="Acidic residues" evidence="11">
    <location>
        <begin position="4802"/>
        <end position="4818"/>
    </location>
</feature>
<feature type="compositionally biased region" description="Basic and acidic residues" evidence="11">
    <location>
        <begin position="5049"/>
        <end position="5058"/>
    </location>
</feature>
<protein>
    <recommendedName>
        <fullName evidence="4 10">Midasin</fullName>
    </recommendedName>
</protein>
<dbReference type="Pfam" id="PF07728">
    <property type="entry name" value="AAA_5"/>
    <property type="match status" value="7"/>
</dbReference>
<feature type="compositionally biased region" description="Basic and acidic residues" evidence="11">
    <location>
        <begin position="4880"/>
        <end position="4895"/>
    </location>
</feature>
<feature type="region of interest" description="Disordered" evidence="11">
    <location>
        <begin position="4507"/>
        <end position="5154"/>
    </location>
</feature>
<evidence type="ECO:0000256" key="6">
    <source>
        <dbReference type="ARBA" id="ARBA00022741"/>
    </source>
</evidence>
<dbReference type="SUPFAM" id="SSF52540">
    <property type="entry name" value="P-loop containing nucleoside triphosphate hydrolases"/>
    <property type="match status" value="6"/>
</dbReference>
<dbReference type="GO" id="GO:0016887">
    <property type="term" value="F:ATP hydrolysis activity"/>
    <property type="evidence" value="ECO:0007669"/>
    <property type="project" value="InterPro"/>
</dbReference>
<feature type="compositionally biased region" description="Acidic residues" evidence="11">
    <location>
        <begin position="4989"/>
        <end position="5003"/>
    </location>
</feature>
<name>A0A9P6G2U4_9FUNG</name>
<dbReference type="InterPro" id="IPR003593">
    <property type="entry name" value="AAA+_ATPase"/>
</dbReference>
<feature type="region of interest" description="Disordered" evidence="11">
    <location>
        <begin position="3479"/>
        <end position="3506"/>
    </location>
</feature>
<dbReference type="EMBL" id="JAABOA010000027">
    <property type="protein sequence ID" value="KAF9586477.1"/>
    <property type="molecule type" value="Genomic_DNA"/>
</dbReference>
<evidence type="ECO:0000256" key="1">
    <source>
        <dbReference type="ARBA" id="ARBA00004604"/>
    </source>
</evidence>
<feature type="compositionally biased region" description="Polar residues" evidence="11">
    <location>
        <begin position="4920"/>
        <end position="4929"/>
    </location>
</feature>
<dbReference type="InterPro" id="IPR012099">
    <property type="entry name" value="Midasin"/>
</dbReference>
<dbReference type="InterPro" id="IPR003439">
    <property type="entry name" value="ABC_transporter-like_ATP-bd"/>
</dbReference>
<dbReference type="CDD" id="cd01460">
    <property type="entry name" value="vWA_midasin"/>
    <property type="match status" value="1"/>
</dbReference>
<dbReference type="InterPro" id="IPR036465">
    <property type="entry name" value="vWFA_dom_sf"/>
</dbReference>
<dbReference type="GO" id="GO:0000055">
    <property type="term" value="P:ribosomal large subunit export from nucleus"/>
    <property type="evidence" value="ECO:0007669"/>
    <property type="project" value="TreeGrafter"/>
</dbReference>
<feature type="compositionally biased region" description="Acidic residues" evidence="11">
    <location>
        <begin position="4567"/>
        <end position="4613"/>
    </location>
</feature>
<dbReference type="GO" id="GO:0000027">
    <property type="term" value="P:ribosomal large subunit assembly"/>
    <property type="evidence" value="ECO:0007669"/>
    <property type="project" value="InterPro"/>
</dbReference>
<dbReference type="SUPFAM" id="SSF53300">
    <property type="entry name" value="vWA-like"/>
    <property type="match status" value="1"/>
</dbReference>
<evidence type="ECO:0000259" key="12">
    <source>
        <dbReference type="PROSITE" id="PS50234"/>
    </source>
</evidence>
<comment type="subcellular location">
    <subcellularLocation>
        <location evidence="1">Nucleus</location>
        <location evidence="1">Nucleolus</location>
    </subcellularLocation>
    <subcellularLocation>
        <location evidence="2">Nucleus</location>
        <location evidence="2">Nucleoplasm</location>
    </subcellularLocation>
</comment>
<feature type="compositionally biased region" description="Acidic residues" evidence="11">
    <location>
        <begin position="4680"/>
        <end position="4716"/>
    </location>
</feature>
<comment type="caution">
    <text evidence="13">The sequence shown here is derived from an EMBL/GenBank/DDBJ whole genome shotgun (WGS) entry which is preliminary data.</text>
</comment>
<dbReference type="Gene3D" id="3.40.50.300">
    <property type="entry name" value="P-loop containing nucleotide triphosphate hydrolases"/>
    <property type="match status" value="6"/>
</dbReference>
<evidence type="ECO:0000256" key="7">
    <source>
        <dbReference type="ARBA" id="ARBA00022840"/>
    </source>
</evidence>
<feature type="compositionally biased region" description="Basic and acidic residues" evidence="11">
    <location>
        <begin position="4627"/>
        <end position="4641"/>
    </location>
</feature>
<keyword evidence="5" id="KW-0597">Phosphoprotein</keyword>
<comment type="function">
    <text evidence="10">Nuclear chaperone required for maturation and nuclear export of pre-60S ribosome subunits.</text>
</comment>
<feature type="compositionally biased region" description="Basic and acidic residues" evidence="11">
    <location>
        <begin position="4649"/>
        <end position="4679"/>
    </location>
</feature>
<dbReference type="PIRSF" id="PIRSF010340">
    <property type="entry name" value="Midasin"/>
    <property type="match status" value="1"/>
</dbReference>
<dbReference type="FunFam" id="3.40.50.300:FF:001368">
    <property type="entry name" value="Midasin"/>
    <property type="match status" value="1"/>
</dbReference>
<feature type="compositionally biased region" description="Basic and acidic residues" evidence="11">
    <location>
        <begin position="4792"/>
        <end position="4801"/>
    </location>
</feature>
<dbReference type="GO" id="GO:0005730">
    <property type="term" value="C:nucleolus"/>
    <property type="evidence" value="ECO:0007669"/>
    <property type="project" value="UniProtKB-SubCell"/>
</dbReference>
<dbReference type="CDD" id="cd00009">
    <property type="entry name" value="AAA"/>
    <property type="match status" value="2"/>
</dbReference>
<dbReference type="PANTHER" id="PTHR48103:SF2">
    <property type="entry name" value="MIDASIN"/>
    <property type="match status" value="1"/>
</dbReference>
<dbReference type="Pfam" id="PF17867">
    <property type="entry name" value="AAA_lid_7"/>
    <property type="match status" value="3"/>
</dbReference>
<evidence type="ECO:0000256" key="11">
    <source>
        <dbReference type="SAM" id="MobiDB-lite"/>
    </source>
</evidence>
<dbReference type="InterPro" id="IPR002035">
    <property type="entry name" value="VWF_A"/>
</dbReference>
<reference evidence="13" key="1">
    <citation type="journal article" date="2020" name="Fungal Divers.">
        <title>Resolving the Mortierellaceae phylogeny through synthesis of multi-gene phylogenetics and phylogenomics.</title>
        <authorList>
            <person name="Vandepol N."/>
            <person name="Liber J."/>
            <person name="Desiro A."/>
            <person name="Na H."/>
            <person name="Kennedy M."/>
            <person name="Barry K."/>
            <person name="Grigoriev I.V."/>
            <person name="Miller A.N."/>
            <person name="O'Donnell K."/>
            <person name="Stajich J.E."/>
            <person name="Bonito G."/>
        </authorList>
    </citation>
    <scope>NUCLEOTIDE SEQUENCE</scope>
    <source>
        <strain evidence="13">KOD1015</strain>
    </source>
</reference>
<sequence>MSSVHDPLSMDLSYATTSLLEPLDTHNVAGTVLSPEQIRALSTFADPDTILSAAETTQALNIISHLLKDERLSVKIVELFRPLVLDLVARWLVSDLVSSPLIDQAATLKGNGMDQTKRSRQDLESMARALAAILPIVPQVTSFAVRLFSQYPSPLEWINTLTEKDRSSPSNELNKRAQDTLMTSFRLLKFSQSTFASLWDWTPVYTLLSYNDDGIKYLAIRCLASVLDIRDDQIQEALRSHLRDGTDITWATGPSKYRSDLLTYVSGLLLEQDRISVAQLALFKNPDTPSPSENYRKITAQDLSPLTVNLCGVLLPRSTCGHHEQPTILQHHLVLTETTKQNLHSIGLALSIGAPVLLEGVTGAGKTALVEEVARVTGRDDLVKIHLGDQTDSKVLLGTYVSTSTPGSFRWQAGVLTTAVRDGKWLLIEDIDLAPMEVLSVLLPLLESRTLFIPSRGEKIPASEGFQLFATKSMIPTRSGRMMARNVSGTDGSIGNNLWTRVQVNSLTNEELSLIIHERFQSLGDNILPRLIMSVFKNICEIFASPEFSHAQSMVSRVVSPRDLMKWCTRIDTLIAAKGGYAALGNLISSQRGIDEAILQDLFSEAVDCFCSMIAEYPVWENVLVKLGAALSIPEQRVLYYINNYVPRIDVGEKEISIGRVTLPLLQTGKAKSLRKSKRSPFAMTAHATKLLERIAVSVHLNEPTLLVGETGTGKTTVVQHLAHLLHHDLTVINLSQQSDSSDLLGGFKPVDVKVLAVPLRDTFEDLFTRTFSKKRNQEFLNLADNFYTKSKWEQLIKTWTRAVEMAESKLNTTETEGSASKKPSPALKKGWQTFSEQLTQLKETYSASSAKFVFSFLEGALVKAVRRGDWILLDEINLATTETLECLSGLLQDAQGSILLAERGDSEPVVRHPNFRVFACMNPATDVGKKDLPPGLRNRFTEFYVHPPDARRDDLYEIVKGYLRDVTTRDERAIGDISDFYLKVKELSNQHRLADGAGQRPHFSMRTLTRALQFVREIVETYGLRRSMYEAFSMTFLTQLNKDSEKMVRALVEEHLLKGVKNPRQIITQVPRKPDMGDDKELLQFGHFWLQCGRYPIHEDTQYILTPSVELNLNNLSRVVMTRRFPILIQGPTSAGKTSMIEYLAHRLGHKFVRINNHEHTDLQEYIGTYISNSDGQLVFQEGVLVEALKNGWWIVLDELNLAPSDVLEALNRLLDDNRELVIPETGEIVRPHPDFMLFATQNPAGLYGGRKQLSRAFRNRFLELFFDEIPESELETILSRRCAMAPSYCKRLVDVYKKLMARRQTTRLFEQGHGFITLRDLFRWAGRGAGSYEELAKDGYMILAERCRKDEERVIVKEVLEEVMRCVIHLDEMYNSTEVKEYIDKYNNGRENVVWTKAMKRLFTLVSRCLKNNEPVLLVGETGCGKTTVCQMLSEFLDRDLGAIAAVKNELIQFIIQCGGELSFVPEEADLEVAVAAFELIVKSNQLEARALEDGSELLPRITELRKAYRQATTLFEWHDGPLVQSMKEGHLFLLDEISLADDSVLERLNSVLEPQRLLVLAEKGGKTVEVMNGVPDFQFLATMNPGGDYGKKELSPALRNRFTEVWVPAVTDRNDLVKIIEEQIQYKVEMSGFADRILDFVAWFAHELGKNRVVVSLRDILAWVRFMNALMIKGQLTAEEAFIHGGSLVLLDGLGSNASAGGASLSGDLLKEFRLKCLAVLSKKDDVVHLGEASVFVEGTGLLRKPVLLEGSPGVGKTSLISALATASAHNLVRINLSEQTDLMDLFGSDLPVEGGNSGEFAWRDAPFLQAMKSGDWVLLDEINLASQSVLEGLNSCLDHRGAVYIPELDRTFDCNPNFRVFAAQNPLQQGGGRKGLPKSFVNRFTQVFVEQLSDGDILFICKHLFPQVEDSVLVKMIEFNYKMFEETMVNLSFGRKGSPWEFNLRDVFRWMELMTLPGHGLGFNHDPAEHLDLIYLQRMRTEEDRAATIALFEKVFEQKYNHNQAPYYHLDEKHLQVGHSILARGHGDTSNVLGKDLHILQSLLLPLEGLMKCVEVNWMAILTGPASSGKTSIVRLLANLTGNKLEEFSMNSGVDTMELLGGFEQVDLARHQEHIIFGLSRLASRVCRELVVLKNHNQNNGVAYAREISQGLFLLNSRSKFSRINGAERDHADERVMRNNAIKTLLDQLRILIQEFDLDFVGDIVELEEKFAVLRGLEATSVSGRFEWIDGSLINALVHGYWLLIDNANLSNPSVLDRLNSLMEPNGTLMVNERGLVDGEVRIIRPHPNFRIFMTVDPKYGELSRAMRNRGVEITLVDAEWINNAQDTVKITNSLGIRGSAVPTMISQIHHYIHHYYKLVSPWKTVHAKDILLYTRFVVERIQRGEPLEMALRHSVHQVYTLEGENHLELPTQESLQPPSLVLEPGLANSLSVANCPHLLDGQIFTQDSKLATVSLHGSYLMQLLLLDAPTTLIWTAAQYFVETTSKHDLTLRKTWLKDLMDSNDLDEPTRAQALMAAHILEVLDQSPLITRLEDLKKLLASNLNLDVGFWEYQPSDMRLNPNLFWAVEKLCLSNEEAKAIWEEYQSVARLVGLFVRIKKADYIEEKVYAKARGKNPSAVQISYLNQHKLWDKPLQHQVIAEISPCLNAVKNIVTQWIMDLNGLSEQNAVNLHDFLDKRDMIWQAVQEPTVNIGELMILVKMMSESGEFLLTISREFFGPLFQSLNIMTEAMVLTTGTLMKNLWKRLHPSVLASQELVDIENELLQIATSVDVWSDEALLDNDVLAKARAVGSIPDFKDTLIDAIATLYFVDQSPENGAALLNTIKHAPAHLKKQIEGVQNQSEGYPKVKPTEQQDANSFMYPIMDFSSSVHEMALLSKIQQLLPEGVRLSDAVLEEVKTLHEFSLKRTTRSAVDFVPHRRIVWVFESDAKGVSENTQAIFNRLVQDVLHNWHARLWQNAFKSSEFDLFAGKVPKEDVREFTATHGPAKLFQSVDTVGYFNYLTTLPQAAISTLDTQLEQTRSLIAHQARTSKQINRVAASLVNLSASIYMVLNVIAETHTDLELAQPREALSGLMETLSTGTRQTQAFEASLVKLAKFKQAELTLKPSTVASHISHALMNLERAIRHYQIIGDNEIVLQSHHGKAWVHVGLAFLALYVPDYSLDPTAKPRLMLHALRTKQEALKSEIKVREEIEGAFTGSKENTIIQNRIKELAQVEHEIEHFSLDVALRPAKSQLEELFKQVWQIQKAAVNDETIAGLLNIIETVKNGSQFDQEKLFQDVTQEFIRRSGRKFRAYRDILQPLIVAIYQIKFGIRLVASAFAFQDVQDRDALEAIITCMIRVPDYHIENADQFNSAHVITQPATLQVVKRAVFDKQNVAKPWSFYLKYLITAIQHQRREASATGILNLATINTIDDLFAEVTDIWTKGKEHAAKLAVEQESLYKQRVNKYEGMDDDAIDEATFKEMFPDYADDFKAPDESMTAPDDESKEEAGATPAVDEKTFDEKDVTTIGKLHEYVFEAPSLNKCSGRTLNDQERRARIWASYSRAAELADVSDCSFGHQLDAASRASHMLSSALMEDWLTGKDNNYWSTDASYDFYKDQNVSQVVRIVPILQRLRNRLEFVLSIWSEHAILEYLIQLCDKLLSFPLDSSVAKIMSGIEVLLFKSDDWQKNASREYSIAENQDELKTLIKSWRQLELTCWPTLLDVQDRNQADAVFSWWFHFYGSVVQPTREMDLAVDEGAEVDIPAHVKSLLGVLDQFLQASTVGDFLPRMNLLRAFHRHLQVRGALTTADRQKKAHDPSRAAAVETSVASKVADAIWNVHQYYAQFMSNVNEYVTVMKKPLEKKMKQDVKIASWKDDNIDALRVSALKTHRQLSKSLKKYRDVLRKPLTEIITAYQTDTPSVDVSKKGAVFEITQPDVKTWITDIAMVDNTPEQTRAMFDRLITPSTNDALTNLEKTYNRLKKITSKDIALTPDSDPLGELCGDIIQQIKEFQQDTPSKMTEENKSQLKNLKTIRKRALVNLLKLLQRIGLNRHRMVRLEEDLLGYVFHLPPTEIEDIEAQAKLSEKTIPANKQVAQLWKNSDDYFYRIVARMLQLRSLSQHPPKDITVVEAEKGRGYTEHLVNMVIEQRQELQSMKSSMDAIRGVAVQFEGIFKLTEQESVSFKHDAISNLIEHKSALDKLLDIFSDSMLVFEVAVRHSSSPVKNQMLDLVRKDLIQVNSLKRTMDSILSLWYLPPLVDGGVSPVVTTAILETLSQSLGSVHAIKLSLENVLEAMPETYCILSPLVCQIQEAFPCQWSNETVVESELLSSLEGNEPVRQCLQQINDEINGCITTVLVSVQNTRSYLFKNSGDAADADNASADTLMDGKEDDDEVDQYGMPEKYILTENKKFVALHRRLHMDSFLNKARSINDKIQDLIQQLPRDSTASPQRAAAEALITMRIRQFYPFIQQYLFLAQHHLFHFVQYHRTINKMTYVLCNTFSLLFSKGFCIPEMEQEMKEGEEESNVTGTGIGEGEGGKDVSDEIEDEEQVLGTQNEQKKDEDKNKETKEEDKGIEMENDFEGNLEDVEPSSDQEDEDDDEDEEEQEDPEEAIGDVDDDNPEAIDEKMWGDDEAEDGRDNDKMIDEDKSTEQNEQESDMVAKDEEDTGKKDDKKKNKTKEDKKDKGKDEQVDEGQEGGEEERDDKPPEEDEDAEEEEFEDHNDEESAEHKPDDQQQVEIPEAETLDLPDDLNLDGDEKEDKEDEGPEEDSFEDQMDVEEQPSKDRKGEEDEEGEEEDDEEQKEGQETASGDKDEDEEMESPEDEDSEMAEPAATGDDDQEKEGEDEEEDEDDASRDDTRQRPSDDAQAKPEEKPEGEDEEEKENDVEASEQEKQPDDKTEAKQEFGVEGEQGKASSSMNPKSESEEKQSMETAPTSSKSEPMMEDQQDEQSQQDRGDQSQKESRPSNGEDEKPKKRETNPHRSLAEALKNWKQKLQDVADPEEKEGGEEEEDAKNEVKDKDEEADAEKMDVDENQAFEYLQNDQEAHDMETMGNANEQQMKDRNKELGAIDEEQKQEDEKDDQVADMDVDQTEEDVDMDQGPEEQKPKLDEDAMEESKPENAAGAFFSQRMDKNKKEKNISEEEEKRQQEQEQAANAHELLKPEEIEELRQQLEVSLGDWRSGGRDAKESQALWQKYDNLTQDLALGLCEQLRLILEPTLATKLKGDYRTGKRLNMKKIIPYIASQFKKDKIWLRRTKPSKRQYQVMIAIDDSTSMSESHSIQLAYESLALISKALSQLEVGEIGIMSFGERAQLLHPFDQPFTSEAGAKVIQRFGFDQSKTYVKNLMESSIALLQHARMNQSGAARSQELWQLQIIISDGICESHNTLKSLVRQAAEQQIMLIFIILDNKPEKESIMKMTSVSFKTVDGRMKPSVDPYLNTFPFDYYVVLQNINSLPETLADALRQYFSLVAA</sequence>
<keyword evidence="6 10" id="KW-0547">Nucleotide-binding</keyword>
<feature type="compositionally biased region" description="Basic and acidic residues" evidence="11">
    <location>
        <begin position="4845"/>
        <end position="4863"/>
    </location>
</feature>
<dbReference type="Pfam" id="PF17865">
    <property type="entry name" value="AAA_lid_5"/>
    <property type="match status" value="1"/>
</dbReference>
<feature type="compositionally biased region" description="Basic and acidic residues" evidence="11">
    <location>
        <begin position="5093"/>
        <end position="5109"/>
    </location>
</feature>
<evidence type="ECO:0000256" key="4">
    <source>
        <dbReference type="ARBA" id="ARBA00017143"/>
    </source>
</evidence>
<feature type="compositionally biased region" description="Basic and acidic residues" evidence="11">
    <location>
        <begin position="4942"/>
        <end position="4974"/>
    </location>
</feature>
<keyword evidence="9 10" id="KW-0539">Nucleus</keyword>
<keyword evidence="8 10" id="KW-0143">Chaperone</keyword>
<feature type="compositionally biased region" description="Basic and acidic residues" evidence="11">
    <location>
        <begin position="5004"/>
        <end position="5021"/>
    </location>
</feature>
<dbReference type="PROSITE" id="PS50234">
    <property type="entry name" value="VWFA"/>
    <property type="match status" value="1"/>
</dbReference>
<dbReference type="InterPro" id="IPR011704">
    <property type="entry name" value="ATPase_dyneun-rel_AAA"/>
</dbReference>
<feature type="compositionally biased region" description="Acidic residues" evidence="11">
    <location>
        <begin position="4864"/>
        <end position="4879"/>
    </location>
</feature>
<dbReference type="Pfam" id="PF00005">
    <property type="entry name" value="ABC_tran"/>
    <property type="match status" value="1"/>
</dbReference>
<evidence type="ECO:0000313" key="14">
    <source>
        <dbReference type="Proteomes" id="UP000780801"/>
    </source>
</evidence>
<keyword evidence="7 10" id="KW-0067">ATP-binding</keyword>
<accession>A0A9P6G2U4</accession>
<feature type="compositionally biased region" description="Basic and acidic residues" evidence="11">
    <location>
        <begin position="4547"/>
        <end position="4566"/>
    </location>
</feature>
<dbReference type="GO" id="GO:0005654">
    <property type="term" value="C:nucleoplasm"/>
    <property type="evidence" value="ECO:0007669"/>
    <property type="project" value="UniProtKB-SubCell"/>
</dbReference>
<evidence type="ECO:0000256" key="10">
    <source>
        <dbReference type="PIRNR" id="PIRNR010340"/>
    </source>
</evidence>
<evidence type="ECO:0000313" key="13">
    <source>
        <dbReference type="EMBL" id="KAF9586477.1"/>
    </source>
</evidence>
<feature type="compositionally biased region" description="Basic and acidic residues" evidence="11">
    <location>
        <begin position="5120"/>
        <end position="5140"/>
    </location>
</feature>
<evidence type="ECO:0000256" key="5">
    <source>
        <dbReference type="ARBA" id="ARBA00022553"/>
    </source>
</evidence>
<dbReference type="GO" id="GO:0005524">
    <property type="term" value="F:ATP binding"/>
    <property type="evidence" value="ECO:0007669"/>
    <property type="project" value="UniProtKB-KW"/>
</dbReference>
<dbReference type="SMART" id="SM00382">
    <property type="entry name" value="AAA"/>
    <property type="match status" value="6"/>
</dbReference>
<dbReference type="InterPro" id="IPR048617">
    <property type="entry name" value="MDN1_AAA_lid_4"/>
</dbReference>
<dbReference type="InterPro" id="IPR040848">
    <property type="entry name" value="AAA_lid_7"/>
</dbReference>
<dbReference type="Proteomes" id="UP000780801">
    <property type="component" value="Unassembled WGS sequence"/>
</dbReference>